<evidence type="ECO:0000256" key="3">
    <source>
        <dbReference type="ARBA" id="ARBA00023125"/>
    </source>
</evidence>
<dbReference type="InterPro" id="IPR036388">
    <property type="entry name" value="WH-like_DNA-bd_sf"/>
</dbReference>
<gene>
    <name evidence="6" type="ORF">ACFQKB_47160</name>
</gene>
<dbReference type="RefSeq" id="WP_378046468.1">
    <property type="nucleotide sequence ID" value="NZ_JBHSXE010000001.1"/>
</dbReference>
<dbReference type="InterPro" id="IPR051446">
    <property type="entry name" value="HTH_trans_reg/aminotransferase"/>
</dbReference>
<evidence type="ECO:0000256" key="1">
    <source>
        <dbReference type="ARBA" id="ARBA00022898"/>
    </source>
</evidence>
<evidence type="ECO:0000313" key="7">
    <source>
        <dbReference type="Proteomes" id="UP001596380"/>
    </source>
</evidence>
<dbReference type="Pfam" id="PF00392">
    <property type="entry name" value="GntR"/>
    <property type="match status" value="1"/>
</dbReference>
<comment type="caution">
    <text evidence="6">The sequence shown here is derived from an EMBL/GenBank/DDBJ whole genome shotgun (WGS) entry which is preliminary data.</text>
</comment>
<dbReference type="PANTHER" id="PTHR46577:SF1">
    <property type="entry name" value="HTH-TYPE TRANSCRIPTIONAL REGULATORY PROTEIN GABR"/>
    <property type="match status" value="1"/>
</dbReference>
<dbReference type="Gene3D" id="1.10.10.10">
    <property type="entry name" value="Winged helix-like DNA-binding domain superfamily/Winged helix DNA-binding domain"/>
    <property type="match status" value="1"/>
</dbReference>
<dbReference type="SMART" id="SM00345">
    <property type="entry name" value="HTH_GNTR"/>
    <property type="match status" value="1"/>
</dbReference>
<dbReference type="InterPro" id="IPR000524">
    <property type="entry name" value="Tscrpt_reg_HTH_GntR"/>
</dbReference>
<sequence length="113" mass="12309">MLIRLADDDPRPLHEQVASAIRRAIAAGEAPPGSRVPPARELADALGLNPNTVLRALRRLRDEGLLEFRRGRGIRVAARPERADLVQRVRALVADAERAGVTRAELLALIEGV</sequence>
<reference evidence="7" key="1">
    <citation type="journal article" date="2019" name="Int. J. Syst. Evol. Microbiol.">
        <title>The Global Catalogue of Microorganisms (GCM) 10K type strain sequencing project: providing services to taxonomists for standard genome sequencing and annotation.</title>
        <authorList>
            <consortium name="The Broad Institute Genomics Platform"/>
            <consortium name="The Broad Institute Genome Sequencing Center for Infectious Disease"/>
            <person name="Wu L."/>
            <person name="Ma J."/>
        </authorList>
    </citation>
    <scope>NUCLEOTIDE SEQUENCE [LARGE SCALE GENOMIC DNA]</scope>
    <source>
        <strain evidence="7">JCM 3369</strain>
    </source>
</reference>
<keyword evidence="1" id="KW-0663">Pyridoxal phosphate</keyword>
<proteinExistence type="predicted"/>
<evidence type="ECO:0000256" key="4">
    <source>
        <dbReference type="ARBA" id="ARBA00023163"/>
    </source>
</evidence>
<keyword evidence="2" id="KW-0805">Transcription regulation</keyword>
<evidence type="ECO:0000256" key="2">
    <source>
        <dbReference type="ARBA" id="ARBA00023015"/>
    </source>
</evidence>
<dbReference type="PROSITE" id="PS50949">
    <property type="entry name" value="HTH_GNTR"/>
    <property type="match status" value="1"/>
</dbReference>
<organism evidence="6 7">
    <name type="scientific">Actinomadura yumaensis</name>
    <dbReference type="NCBI Taxonomy" id="111807"/>
    <lineage>
        <taxon>Bacteria</taxon>
        <taxon>Bacillati</taxon>
        <taxon>Actinomycetota</taxon>
        <taxon>Actinomycetes</taxon>
        <taxon>Streptosporangiales</taxon>
        <taxon>Thermomonosporaceae</taxon>
        <taxon>Actinomadura</taxon>
    </lineage>
</organism>
<feature type="domain" description="HTH gntR-type" evidence="5">
    <location>
        <begin position="11"/>
        <end position="79"/>
    </location>
</feature>
<dbReference type="InterPro" id="IPR036390">
    <property type="entry name" value="WH_DNA-bd_sf"/>
</dbReference>
<dbReference type="PANTHER" id="PTHR46577">
    <property type="entry name" value="HTH-TYPE TRANSCRIPTIONAL REGULATORY PROTEIN GABR"/>
    <property type="match status" value="1"/>
</dbReference>
<dbReference type="Proteomes" id="UP001596380">
    <property type="component" value="Unassembled WGS sequence"/>
</dbReference>
<protein>
    <submittedName>
        <fullName evidence="6">GntR family transcriptional regulator</fullName>
    </submittedName>
</protein>
<keyword evidence="4" id="KW-0804">Transcription</keyword>
<dbReference type="SUPFAM" id="SSF46785">
    <property type="entry name" value="Winged helix' DNA-binding domain"/>
    <property type="match status" value="1"/>
</dbReference>
<keyword evidence="3" id="KW-0238">DNA-binding</keyword>
<dbReference type="EMBL" id="JBHSXS010000091">
    <property type="protein sequence ID" value="MFC6887415.1"/>
    <property type="molecule type" value="Genomic_DNA"/>
</dbReference>
<dbReference type="CDD" id="cd07377">
    <property type="entry name" value="WHTH_GntR"/>
    <property type="match status" value="1"/>
</dbReference>
<keyword evidence="7" id="KW-1185">Reference proteome</keyword>
<accession>A0ABW2D355</accession>
<name>A0ABW2D355_9ACTN</name>
<evidence type="ECO:0000259" key="5">
    <source>
        <dbReference type="PROSITE" id="PS50949"/>
    </source>
</evidence>
<evidence type="ECO:0000313" key="6">
    <source>
        <dbReference type="EMBL" id="MFC6887415.1"/>
    </source>
</evidence>